<dbReference type="OrthoDB" id="2990597at2"/>
<name>A0A072NNE1_SCHAZ</name>
<dbReference type="AlphaFoldDB" id="A0A072NNE1"/>
<sequence>MKKLFAAVITAALLFTPIGTAIFQDQPTTVDAKRYSSGKKGFNFNNNTQKNNNNSLFQNKKADQNTTNKSAVTPNTAKKGFTSGGFMKGLMIGGLAGLLFGGLFGNMGFLGEILGLMINVLAIIVLISLVRGIFTYFKNKKKKEDVNPWRS</sequence>
<evidence type="ECO:0000313" key="4">
    <source>
        <dbReference type="Proteomes" id="UP000027936"/>
    </source>
</evidence>
<evidence type="ECO:0008006" key="5">
    <source>
        <dbReference type="Google" id="ProtNLM"/>
    </source>
</evidence>
<keyword evidence="1" id="KW-0472">Membrane</keyword>
<organism evidence="3 4">
    <name type="scientific">Schinkia azotoformans MEV2011</name>
    <dbReference type="NCBI Taxonomy" id="1348973"/>
    <lineage>
        <taxon>Bacteria</taxon>
        <taxon>Bacillati</taxon>
        <taxon>Bacillota</taxon>
        <taxon>Bacilli</taxon>
        <taxon>Bacillales</taxon>
        <taxon>Bacillaceae</taxon>
        <taxon>Calidifontibacillus/Schinkia group</taxon>
        <taxon>Schinkia</taxon>
    </lineage>
</organism>
<evidence type="ECO:0000256" key="1">
    <source>
        <dbReference type="SAM" id="Phobius"/>
    </source>
</evidence>
<comment type="caution">
    <text evidence="3">The sequence shown here is derived from an EMBL/GenBank/DDBJ whole genome shotgun (WGS) entry which is preliminary data.</text>
</comment>
<dbReference type="Proteomes" id="UP000027936">
    <property type="component" value="Unassembled WGS sequence"/>
</dbReference>
<feature type="chain" id="PRO_5038792757" description="Preprotein translocase subunit Tim44" evidence="2">
    <location>
        <begin position="22"/>
        <end position="151"/>
    </location>
</feature>
<dbReference type="RefSeq" id="WP_035195310.1">
    <property type="nucleotide sequence ID" value="NZ_JJRY01000006.1"/>
</dbReference>
<keyword evidence="1" id="KW-0812">Transmembrane</keyword>
<feature type="transmembrane region" description="Helical" evidence="1">
    <location>
        <begin position="113"/>
        <end position="134"/>
    </location>
</feature>
<feature type="signal peptide" evidence="2">
    <location>
        <begin position="1"/>
        <end position="21"/>
    </location>
</feature>
<reference evidence="3 4" key="1">
    <citation type="submission" date="2014-04" db="EMBL/GenBank/DDBJ databases">
        <title>Draft genome sequence of Bacillus azotoformans MEV2011, a (co-) denitrifying strain unable to grow in the presence of oxygen.</title>
        <authorList>
            <person name="Nielsen M."/>
            <person name="Schreiber L."/>
            <person name="Finster K."/>
            <person name="Schramm A."/>
        </authorList>
    </citation>
    <scope>NUCLEOTIDE SEQUENCE [LARGE SCALE GENOMIC DNA]</scope>
    <source>
        <strain evidence="3 4">MEV2011</strain>
    </source>
</reference>
<gene>
    <name evidence="3" type="ORF">M670_01991</name>
</gene>
<evidence type="ECO:0000256" key="2">
    <source>
        <dbReference type="SAM" id="SignalP"/>
    </source>
</evidence>
<keyword evidence="1" id="KW-1133">Transmembrane helix</keyword>
<dbReference type="EMBL" id="JJRY01000006">
    <property type="protein sequence ID" value="KEF38777.1"/>
    <property type="molecule type" value="Genomic_DNA"/>
</dbReference>
<dbReference type="PATRIC" id="fig|1348973.3.peg.1938"/>
<keyword evidence="2" id="KW-0732">Signal</keyword>
<accession>A0A072NNE1</accession>
<proteinExistence type="predicted"/>
<evidence type="ECO:0000313" key="3">
    <source>
        <dbReference type="EMBL" id="KEF38777.1"/>
    </source>
</evidence>
<protein>
    <recommendedName>
        <fullName evidence="5">Preprotein translocase subunit Tim44</fullName>
    </recommendedName>
</protein>